<accession>A0AAW1SCX9</accession>
<keyword evidence="1" id="KW-0802">TPR repeat</keyword>
<dbReference type="InterPro" id="IPR011990">
    <property type="entry name" value="TPR-like_helical_dom_sf"/>
</dbReference>
<feature type="region of interest" description="Disordered" evidence="2">
    <location>
        <begin position="1"/>
        <end position="67"/>
    </location>
</feature>
<dbReference type="Pfam" id="PF13432">
    <property type="entry name" value="TPR_16"/>
    <property type="match status" value="2"/>
</dbReference>
<dbReference type="InterPro" id="IPR039340">
    <property type="entry name" value="Tfc4/TFIIIC-102/Sfc4"/>
</dbReference>
<dbReference type="PANTHER" id="PTHR23082">
    <property type="entry name" value="TRANSCRIPTION INITIATION FACTOR IIIC TFIIIC , POLYPEPTIDE 3-RELATED"/>
    <property type="match status" value="1"/>
</dbReference>
<dbReference type="Gene3D" id="1.25.40.10">
    <property type="entry name" value="Tetratricopeptide repeat domain"/>
    <property type="match status" value="3"/>
</dbReference>
<feature type="repeat" description="TPR" evidence="1">
    <location>
        <begin position="215"/>
        <end position="248"/>
    </location>
</feature>
<dbReference type="SUPFAM" id="SSF48452">
    <property type="entry name" value="TPR-like"/>
    <property type="match status" value="3"/>
</dbReference>
<evidence type="ECO:0000313" key="4">
    <source>
        <dbReference type="Proteomes" id="UP001445335"/>
    </source>
</evidence>
<feature type="repeat" description="TPR" evidence="1">
    <location>
        <begin position="850"/>
        <end position="883"/>
    </location>
</feature>
<feature type="compositionally biased region" description="Basic residues" evidence="2">
    <location>
        <begin position="152"/>
        <end position="168"/>
    </location>
</feature>
<dbReference type="AlphaFoldDB" id="A0AAW1SCX9"/>
<evidence type="ECO:0008006" key="5">
    <source>
        <dbReference type="Google" id="ProtNLM"/>
    </source>
</evidence>
<dbReference type="Pfam" id="PF13414">
    <property type="entry name" value="TPR_11"/>
    <property type="match status" value="1"/>
</dbReference>
<gene>
    <name evidence="3" type="ORF">WJX81_006772</name>
</gene>
<dbReference type="PANTHER" id="PTHR23082:SF0">
    <property type="entry name" value="GENERAL TRANSCRIPTION FACTOR 3C POLYPEPTIDE 3"/>
    <property type="match status" value="1"/>
</dbReference>
<keyword evidence="4" id="KW-1185">Reference proteome</keyword>
<evidence type="ECO:0000256" key="2">
    <source>
        <dbReference type="SAM" id="MobiDB-lite"/>
    </source>
</evidence>
<organism evidence="3 4">
    <name type="scientific">Elliptochloris bilobata</name>
    <dbReference type="NCBI Taxonomy" id="381761"/>
    <lineage>
        <taxon>Eukaryota</taxon>
        <taxon>Viridiplantae</taxon>
        <taxon>Chlorophyta</taxon>
        <taxon>core chlorophytes</taxon>
        <taxon>Trebouxiophyceae</taxon>
        <taxon>Trebouxiophyceae incertae sedis</taxon>
        <taxon>Elliptochloris clade</taxon>
        <taxon>Elliptochloris</taxon>
    </lineage>
</organism>
<dbReference type="EMBL" id="JALJOU010000004">
    <property type="protein sequence ID" value="KAK9844169.1"/>
    <property type="molecule type" value="Genomic_DNA"/>
</dbReference>
<evidence type="ECO:0000313" key="3">
    <source>
        <dbReference type="EMBL" id="KAK9844169.1"/>
    </source>
</evidence>
<feature type="compositionally biased region" description="Acidic residues" evidence="2">
    <location>
        <begin position="58"/>
        <end position="67"/>
    </location>
</feature>
<dbReference type="Proteomes" id="UP001445335">
    <property type="component" value="Unassembled WGS sequence"/>
</dbReference>
<dbReference type="GO" id="GO:0000127">
    <property type="term" value="C:transcription factor TFIIIC complex"/>
    <property type="evidence" value="ECO:0007669"/>
    <property type="project" value="TreeGrafter"/>
</dbReference>
<evidence type="ECO:0000256" key="1">
    <source>
        <dbReference type="PROSITE-ProRule" id="PRU00339"/>
    </source>
</evidence>
<proteinExistence type="predicted"/>
<protein>
    <recommendedName>
        <fullName evidence="5">General transcription factor 3C polypeptide 3</fullName>
    </recommendedName>
</protein>
<sequence>MPADSDSSEEYQPSHEGSEANSSASEDLDEEELLRQHGARSGRGNATSDEERGGGGTTEEEEEDEQDLFNEQLDPLSLLDGMHEVQHAGDAGQQPYEVLAARKRAARRELAHVDVEVPGPSRSRGGAFGATVEEIWDVRVAEQMRLGPSSSKGRRAMRGRQRRQRRAAAKGVRQRGIPEDVARRLGEANLLYASGDYEPAIALLLEVIQSSPNLPDPYHTLGLLYEQVGEPRKALDFYMIAAHLTPKDVTLWHRLATLSTELGFVRQAIYCLGKVIARDKEDLDARWDRAVLYQEVNEHRRALAGFNVIAEARPADGEVVKYRARLHHKLGQAERAVGLLEAYLGQFPNAADLTHINMLAELYMEAGRFADAADLIQRAEARLCAGPGVLPVDLTVKLGQCTAMGGDVQAAIMLLRPLLAEHESQFADLFVEVGDFLLLRGEAAEALRFFEHAKVDPAYDTPALWDKMAQCQTQLGRREDALGLYQTVVDDSSAPAERRLEAALALAELHDAAGRQDAALQALADAPEAGLTEVPLALMLRRAELWLRLGRPDMYLEVVQPVATSTLRQLTLEADASAPGLDPNVRKALRRRARLAKSRRAEAERGTIFTGFVTRDRRKPHVRKADEEAEAIAAATDTEAEPESRAAAPGFPDILRNQEDFDAFLRMLRVMLDNRQPRDADTIATSLMQTGGKRFADRANRDSLRMVQAEAAMALGDASGALGHLKAIEPRWPASNAIWNLHTRAMAAQGVTARMPVKLLGQLRERHPTSVPVRMLLGHASAGTRQGTAACARQYMAAQRLAGAEPLPLLCLGVAQLTVALSKKVPDRDRAVLTAFALLQEYSARRRNPQEAAYNLGRAAHQLGLLHLAVPFYERALDAPPPDPAPGSGSAADAATQAQAQALCLKREAAHNLALLYRATGAPALARQVMRQHLIF</sequence>
<dbReference type="SMART" id="SM00028">
    <property type="entry name" value="TPR"/>
    <property type="match status" value="6"/>
</dbReference>
<name>A0AAW1SCX9_9CHLO</name>
<dbReference type="PROSITE" id="PS50005">
    <property type="entry name" value="TPR"/>
    <property type="match status" value="2"/>
</dbReference>
<dbReference type="InterPro" id="IPR019734">
    <property type="entry name" value="TPR_rpt"/>
</dbReference>
<feature type="region of interest" description="Disordered" evidence="2">
    <location>
        <begin position="619"/>
        <end position="650"/>
    </location>
</feature>
<comment type="caution">
    <text evidence="3">The sequence shown here is derived from an EMBL/GenBank/DDBJ whole genome shotgun (WGS) entry which is preliminary data.</text>
</comment>
<dbReference type="GO" id="GO:0006383">
    <property type="term" value="P:transcription by RNA polymerase III"/>
    <property type="evidence" value="ECO:0007669"/>
    <property type="project" value="InterPro"/>
</dbReference>
<reference evidence="3 4" key="1">
    <citation type="journal article" date="2024" name="Nat. Commun.">
        <title>Phylogenomics reveals the evolutionary origins of lichenization in chlorophyte algae.</title>
        <authorList>
            <person name="Puginier C."/>
            <person name="Libourel C."/>
            <person name="Otte J."/>
            <person name="Skaloud P."/>
            <person name="Haon M."/>
            <person name="Grisel S."/>
            <person name="Petersen M."/>
            <person name="Berrin J.G."/>
            <person name="Delaux P.M."/>
            <person name="Dal Grande F."/>
            <person name="Keller J."/>
        </authorList>
    </citation>
    <scope>NUCLEOTIDE SEQUENCE [LARGE SCALE GENOMIC DNA]</scope>
    <source>
        <strain evidence="3 4">SAG 245.80</strain>
    </source>
</reference>
<feature type="region of interest" description="Disordered" evidence="2">
    <location>
        <begin position="148"/>
        <end position="173"/>
    </location>
</feature>